<dbReference type="SUPFAM" id="SSF47336">
    <property type="entry name" value="ACP-like"/>
    <property type="match status" value="1"/>
</dbReference>
<gene>
    <name evidence="2" type="ORF">CLV25_10317</name>
</gene>
<evidence type="ECO:0000313" key="3">
    <source>
        <dbReference type="Proteomes" id="UP000294830"/>
    </source>
</evidence>
<dbReference type="Proteomes" id="UP000294830">
    <property type="component" value="Unassembled WGS sequence"/>
</dbReference>
<dbReference type="PROSITE" id="PS50075">
    <property type="entry name" value="CARRIER"/>
    <property type="match status" value="1"/>
</dbReference>
<evidence type="ECO:0000259" key="1">
    <source>
        <dbReference type="PROSITE" id="PS50075"/>
    </source>
</evidence>
<dbReference type="OrthoDB" id="9803943at2"/>
<name>A0A4R2ESS2_9BACT</name>
<dbReference type="InterPro" id="IPR036736">
    <property type="entry name" value="ACP-like_sf"/>
</dbReference>
<keyword evidence="3" id="KW-1185">Reference proteome</keyword>
<dbReference type="RefSeq" id="WP_131838376.1">
    <property type="nucleotide sequence ID" value="NZ_SLWB01000003.1"/>
</dbReference>
<dbReference type="Gene3D" id="1.10.1200.10">
    <property type="entry name" value="ACP-like"/>
    <property type="match status" value="1"/>
</dbReference>
<feature type="domain" description="Carrier" evidence="1">
    <location>
        <begin position="4"/>
        <end position="85"/>
    </location>
</feature>
<dbReference type="AlphaFoldDB" id="A0A4R2ESS2"/>
<accession>A0A4R2ESS2</accession>
<evidence type="ECO:0000313" key="2">
    <source>
        <dbReference type="EMBL" id="TCN70502.1"/>
    </source>
</evidence>
<comment type="caution">
    <text evidence="2">The sequence shown here is derived from an EMBL/GenBank/DDBJ whole genome shotgun (WGS) entry which is preliminary data.</text>
</comment>
<dbReference type="InterPro" id="IPR009081">
    <property type="entry name" value="PP-bd_ACP"/>
</dbReference>
<dbReference type="Pfam" id="PF00550">
    <property type="entry name" value="PP-binding"/>
    <property type="match status" value="1"/>
</dbReference>
<protein>
    <submittedName>
        <fullName evidence="2">Acyl carrier protein</fullName>
    </submittedName>
</protein>
<organism evidence="2 3">
    <name type="scientific">Acetobacteroides hydrogenigenes</name>
    <dbReference type="NCBI Taxonomy" id="979970"/>
    <lineage>
        <taxon>Bacteria</taxon>
        <taxon>Pseudomonadati</taxon>
        <taxon>Bacteroidota</taxon>
        <taxon>Bacteroidia</taxon>
        <taxon>Bacteroidales</taxon>
        <taxon>Rikenellaceae</taxon>
        <taxon>Acetobacteroides</taxon>
    </lineage>
</organism>
<sequence length="87" mass="10169">MELEALKQELKVHLINYLNLQEIEPEMIKDDEPFFAGSLDLDSIDSLEMTVMIEREYGLKLNNPTEARKVLVNINTMAQYILENRKN</sequence>
<proteinExistence type="predicted"/>
<dbReference type="EMBL" id="SLWB01000003">
    <property type="protein sequence ID" value="TCN70502.1"/>
    <property type="molecule type" value="Genomic_DNA"/>
</dbReference>
<reference evidence="2 3" key="1">
    <citation type="submission" date="2019-03" db="EMBL/GenBank/DDBJ databases">
        <title>Genomic Encyclopedia of Archaeal and Bacterial Type Strains, Phase II (KMG-II): from individual species to whole genera.</title>
        <authorList>
            <person name="Goeker M."/>
        </authorList>
    </citation>
    <scope>NUCLEOTIDE SEQUENCE [LARGE SCALE GENOMIC DNA]</scope>
    <source>
        <strain evidence="2 3">RL-C</strain>
    </source>
</reference>